<dbReference type="Pfam" id="PF01636">
    <property type="entry name" value="APH"/>
    <property type="match status" value="1"/>
</dbReference>
<dbReference type="RefSeq" id="XP_033676900.1">
    <property type="nucleotide sequence ID" value="XM_033822621.1"/>
</dbReference>
<feature type="non-terminal residue" evidence="2">
    <location>
        <position position="1"/>
    </location>
</feature>
<accession>A0A6A6HUW0</accession>
<dbReference type="InterPro" id="IPR002575">
    <property type="entry name" value="Aminoglycoside_PTrfase"/>
</dbReference>
<evidence type="ECO:0000313" key="2">
    <source>
        <dbReference type="EMBL" id="KAF2241896.1"/>
    </source>
</evidence>
<dbReference type="EMBL" id="ML987210">
    <property type="protein sequence ID" value="KAF2241896.1"/>
    <property type="molecule type" value="Genomic_DNA"/>
</dbReference>
<dbReference type="InterPro" id="IPR051678">
    <property type="entry name" value="AGP_Transferase"/>
</dbReference>
<dbReference type="OrthoDB" id="3250044at2759"/>
<organism evidence="2 3">
    <name type="scientific">Trematosphaeria pertusa</name>
    <dbReference type="NCBI Taxonomy" id="390896"/>
    <lineage>
        <taxon>Eukaryota</taxon>
        <taxon>Fungi</taxon>
        <taxon>Dikarya</taxon>
        <taxon>Ascomycota</taxon>
        <taxon>Pezizomycotina</taxon>
        <taxon>Dothideomycetes</taxon>
        <taxon>Pleosporomycetidae</taxon>
        <taxon>Pleosporales</taxon>
        <taxon>Massarineae</taxon>
        <taxon>Trematosphaeriaceae</taxon>
        <taxon>Trematosphaeria</taxon>
    </lineage>
</organism>
<dbReference type="Gene3D" id="3.90.1200.10">
    <property type="match status" value="1"/>
</dbReference>
<reference evidence="2" key="1">
    <citation type="journal article" date="2020" name="Stud. Mycol.">
        <title>101 Dothideomycetes genomes: a test case for predicting lifestyles and emergence of pathogens.</title>
        <authorList>
            <person name="Haridas S."/>
            <person name="Albert R."/>
            <person name="Binder M."/>
            <person name="Bloem J."/>
            <person name="Labutti K."/>
            <person name="Salamov A."/>
            <person name="Andreopoulos B."/>
            <person name="Baker S."/>
            <person name="Barry K."/>
            <person name="Bills G."/>
            <person name="Bluhm B."/>
            <person name="Cannon C."/>
            <person name="Castanera R."/>
            <person name="Culley D."/>
            <person name="Daum C."/>
            <person name="Ezra D."/>
            <person name="Gonzalez J."/>
            <person name="Henrissat B."/>
            <person name="Kuo A."/>
            <person name="Liang C."/>
            <person name="Lipzen A."/>
            <person name="Lutzoni F."/>
            <person name="Magnuson J."/>
            <person name="Mondo S."/>
            <person name="Nolan M."/>
            <person name="Ohm R."/>
            <person name="Pangilinan J."/>
            <person name="Park H.-J."/>
            <person name="Ramirez L."/>
            <person name="Alfaro M."/>
            <person name="Sun H."/>
            <person name="Tritt A."/>
            <person name="Yoshinaga Y."/>
            <person name="Zwiers L.-H."/>
            <person name="Turgeon B."/>
            <person name="Goodwin S."/>
            <person name="Spatafora J."/>
            <person name="Crous P."/>
            <person name="Grigoriev I."/>
        </authorList>
    </citation>
    <scope>NUCLEOTIDE SEQUENCE</scope>
    <source>
        <strain evidence="2">CBS 122368</strain>
    </source>
</reference>
<keyword evidence="3" id="KW-1185">Reference proteome</keyword>
<dbReference type="PANTHER" id="PTHR21310:SF39">
    <property type="entry name" value="AMINOGLYCOSIDE PHOSPHOTRANSFERASE DOMAIN-CONTAINING PROTEIN"/>
    <property type="match status" value="1"/>
</dbReference>
<proteinExistence type="predicted"/>
<protein>
    <recommendedName>
        <fullName evidence="1">Aminoglycoside phosphotransferase domain-containing protein</fullName>
    </recommendedName>
</protein>
<name>A0A6A6HUW0_9PLEO</name>
<dbReference type="Proteomes" id="UP000800094">
    <property type="component" value="Unassembled WGS sequence"/>
</dbReference>
<dbReference type="PANTHER" id="PTHR21310">
    <property type="entry name" value="AMINOGLYCOSIDE PHOSPHOTRANSFERASE-RELATED-RELATED"/>
    <property type="match status" value="1"/>
</dbReference>
<sequence>VVRLADGLVAKYGTGVRREEANNQTFAYYNVDESILRVPRVFRFFEDTSQGSRVGYLIMEYIAGRRLDSIDLDCNPQVMLDVAKAVLHLTTLPVPRNQPPGPVGGGVAYGYLWSDEGAQAPFDSVEDMQEWMNKRLAVVSRERLNIKPYKLVMCHMDLVRRNTVLLADTSICFLDWAYAGFFPQVFEICYI</sequence>
<evidence type="ECO:0000313" key="3">
    <source>
        <dbReference type="Proteomes" id="UP000800094"/>
    </source>
</evidence>
<feature type="domain" description="Aminoglycoside phosphotransferase" evidence="1">
    <location>
        <begin position="35"/>
        <end position="187"/>
    </location>
</feature>
<dbReference type="AlphaFoldDB" id="A0A6A6HUW0"/>
<dbReference type="SUPFAM" id="SSF56112">
    <property type="entry name" value="Protein kinase-like (PK-like)"/>
    <property type="match status" value="1"/>
</dbReference>
<dbReference type="GeneID" id="54575951"/>
<gene>
    <name evidence="2" type="ORF">BU26DRAFT_385176</name>
</gene>
<evidence type="ECO:0000259" key="1">
    <source>
        <dbReference type="Pfam" id="PF01636"/>
    </source>
</evidence>
<dbReference type="InterPro" id="IPR011009">
    <property type="entry name" value="Kinase-like_dom_sf"/>
</dbReference>
<feature type="non-terminal residue" evidence="2">
    <location>
        <position position="191"/>
    </location>
</feature>